<accession>A0A6I2KWX7</accession>
<dbReference type="Proteomes" id="UP000433309">
    <property type="component" value="Unassembled WGS sequence"/>
</dbReference>
<name>A0A6I2KWX7_9BURK</name>
<keyword evidence="3" id="KW-1185">Reference proteome</keyword>
<dbReference type="RefSeq" id="WP_154372540.1">
    <property type="nucleotide sequence ID" value="NZ_WKJK01000001.1"/>
</dbReference>
<feature type="chain" id="PRO_5026246811" evidence="1">
    <location>
        <begin position="22"/>
        <end position="118"/>
    </location>
</feature>
<sequence>MPTSYFYAMVLLLAVCGGASAAPPLPDVIIKVADPAGFDSAPVAPERLATLHAGADTVSNELRVNGAVTANSASNVSSGANTISSGAFSNASGLPVAIQNSGSNVLIQNATIINIHMQ</sequence>
<reference evidence="2 3" key="1">
    <citation type="submission" date="2019-11" db="EMBL/GenBank/DDBJ databases">
        <title>Novel species isolated from a subtropical stream in China.</title>
        <authorList>
            <person name="Lu H."/>
        </authorList>
    </citation>
    <scope>NUCLEOTIDE SEQUENCE [LARGE SCALE GENOMIC DNA]</scope>
    <source>
        <strain evidence="2 3">FT80W</strain>
    </source>
</reference>
<organism evidence="2 3">
    <name type="scientific">Duganella guangzhouensis</name>
    <dbReference type="NCBI Taxonomy" id="2666084"/>
    <lineage>
        <taxon>Bacteria</taxon>
        <taxon>Pseudomonadati</taxon>
        <taxon>Pseudomonadota</taxon>
        <taxon>Betaproteobacteria</taxon>
        <taxon>Burkholderiales</taxon>
        <taxon>Oxalobacteraceae</taxon>
        <taxon>Telluria group</taxon>
        <taxon>Duganella</taxon>
    </lineage>
</organism>
<proteinExistence type="predicted"/>
<comment type="caution">
    <text evidence="2">The sequence shown here is derived from an EMBL/GenBank/DDBJ whole genome shotgun (WGS) entry which is preliminary data.</text>
</comment>
<dbReference type="EMBL" id="WKJK01000001">
    <property type="protein sequence ID" value="MRW88726.1"/>
    <property type="molecule type" value="Genomic_DNA"/>
</dbReference>
<evidence type="ECO:0000256" key="1">
    <source>
        <dbReference type="SAM" id="SignalP"/>
    </source>
</evidence>
<keyword evidence="1" id="KW-0732">Signal</keyword>
<evidence type="ECO:0000313" key="3">
    <source>
        <dbReference type="Proteomes" id="UP000433309"/>
    </source>
</evidence>
<evidence type="ECO:0000313" key="2">
    <source>
        <dbReference type="EMBL" id="MRW88726.1"/>
    </source>
</evidence>
<gene>
    <name evidence="2" type="ORF">GJ699_01860</name>
</gene>
<dbReference type="AlphaFoldDB" id="A0A6I2KWX7"/>
<feature type="signal peptide" evidence="1">
    <location>
        <begin position="1"/>
        <end position="21"/>
    </location>
</feature>
<protein>
    <submittedName>
        <fullName evidence="2">Uncharacterized protein</fullName>
    </submittedName>
</protein>